<dbReference type="InterPro" id="IPR039361">
    <property type="entry name" value="Cyclin"/>
</dbReference>
<dbReference type="SUPFAM" id="SSF47954">
    <property type="entry name" value="Cyclin-like"/>
    <property type="match status" value="2"/>
</dbReference>
<keyword evidence="3" id="KW-0131">Cell cycle</keyword>
<evidence type="ECO:0000256" key="1">
    <source>
        <dbReference type="ARBA" id="ARBA00022618"/>
    </source>
</evidence>
<keyword evidence="1" id="KW-0132">Cell division</keyword>
<dbReference type="InterPro" id="IPR006671">
    <property type="entry name" value="Cyclin_N"/>
</dbReference>
<evidence type="ECO:0000256" key="4">
    <source>
        <dbReference type="RuleBase" id="RU000383"/>
    </source>
</evidence>
<protein>
    <submittedName>
        <fullName evidence="8">Uncharacterized protein</fullName>
    </submittedName>
</protein>
<gene>
    <name evidence="8" type="ORF">AMAG_04984</name>
</gene>
<dbReference type="eggNOG" id="KOG0653">
    <property type="taxonomic scope" value="Eukaryota"/>
</dbReference>
<keyword evidence="9" id="KW-1185">Reference proteome</keyword>
<comment type="similarity">
    <text evidence="4">Belongs to the cyclin family.</text>
</comment>
<feature type="compositionally biased region" description="Low complexity" evidence="5">
    <location>
        <begin position="71"/>
        <end position="80"/>
    </location>
</feature>
<dbReference type="PROSITE" id="PS00292">
    <property type="entry name" value="CYCLINS"/>
    <property type="match status" value="1"/>
</dbReference>
<feature type="region of interest" description="Disordered" evidence="5">
    <location>
        <begin position="1"/>
        <end position="27"/>
    </location>
</feature>
<keyword evidence="2 4" id="KW-0195">Cyclin</keyword>
<dbReference type="STRING" id="578462.A0A0L0S702"/>
<dbReference type="InterPro" id="IPR013763">
    <property type="entry name" value="Cyclin-like_dom"/>
</dbReference>
<name>A0A0L0S702_ALLM3</name>
<evidence type="ECO:0000313" key="8">
    <source>
        <dbReference type="EMBL" id="KNE58171.1"/>
    </source>
</evidence>
<dbReference type="Proteomes" id="UP000054350">
    <property type="component" value="Unassembled WGS sequence"/>
</dbReference>
<evidence type="ECO:0000313" key="9">
    <source>
        <dbReference type="Proteomes" id="UP000054350"/>
    </source>
</evidence>
<reference evidence="8 9" key="1">
    <citation type="submission" date="2009-11" db="EMBL/GenBank/DDBJ databases">
        <title>Annotation of Allomyces macrogynus ATCC 38327.</title>
        <authorList>
            <consortium name="The Broad Institute Genome Sequencing Platform"/>
            <person name="Russ C."/>
            <person name="Cuomo C."/>
            <person name="Burger G."/>
            <person name="Gray M.W."/>
            <person name="Holland P.W.H."/>
            <person name="King N."/>
            <person name="Lang F.B.F."/>
            <person name="Roger A.J."/>
            <person name="Ruiz-Trillo I."/>
            <person name="Young S.K."/>
            <person name="Zeng Q."/>
            <person name="Gargeya S."/>
            <person name="Fitzgerald M."/>
            <person name="Haas B."/>
            <person name="Abouelleil A."/>
            <person name="Alvarado L."/>
            <person name="Arachchi H.M."/>
            <person name="Berlin A."/>
            <person name="Chapman S.B."/>
            <person name="Gearin G."/>
            <person name="Goldberg J."/>
            <person name="Griggs A."/>
            <person name="Gujja S."/>
            <person name="Hansen M."/>
            <person name="Heiman D."/>
            <person name="Howarth C."/>
            <person name="Larimer J."/>
            <person name="Lui A."/>
            <person name="MacDonald P.J.P."/>
            <person name="McCowen C."/>
            <person name="Montmayeur A."/>
            <person name="Murphy C."/>
            <person name="Neiman D."/>
            <person name="Pearson M."/>
            <person name="Priest M."/>
            <person name="Roberts A."/>
            <person name="Saif S."/>
            <person name="Shea T."/>
            <person name="Sisk P."/>
            <person name="Stolte C."/>
            <person name="Sykes S."/>
            <person name="Wortman J."/>
            <person name="Nusbaum C."/>
            <person name="Birren B."/>
        </authorList>
    </citation>
    <scope>NUCLEOTIDE SEQUENCE [LARGE SCALE GENOMIC DNA]</scope>
    <source>
        <strain evidence="8 9">ATCC 38327</strain>
    </source>
</reference>
<dbReference type="Gene3D" id="1.10.472.10">
    <property type="entry name" value="Cyclin-like"/>
    <property type="match status" value="2"/>
</dbReference>
<dbReference type="InterPro" id="IPR004367">
    <property type="entry name" value="Cyclin_C-dom"/>
</dbReference>
<dbReference type="Pfam" id="PF02984">
    <property type="entry name" value="Cyclin_C"/>
    <property type="match status" value="1"/>
</dbReference>
<feature type="region of interest" description="Disordered" evidence="5">
    <location>
        <begin position="61"/>
        <end position="82"/>
    </location>
</feature>
<accession>A0A0L0S702</accession>
<dbReference type="OMA" id="DKMEAPQ"/>
<dbReference type="InterPro" id="IPR036915">
    <property type="entry name" value="Cyclin-like_sf"/>
</dbReference>
<sequence>MLPNRKFQPARGAQQDENAMPAPTAAKKAGMPASAAFSLPIQPSITKPISLLVKPTAGIPSKPATRCAPSRGAEAAARPIGPAPAIPAAALTATTKAENPRKRTSDREHKYATTVVDAAAAAPASPQYQGPEAKRVRPNSRTHVKAQQAAAAADAAKTQALPEAPVAAPRAAERPPVPRLTAELVRAKRLALLDAGMEEPDLDVDEVYNPVGCSEYVGEIIDNLMVRENDFMPDPNYLVKQPDFESWDVRAIAVDWMMQVHTQMHMLPETLHLAVNLFDRFLSKRQVYKPKVQLAGLTVLFMAAKIEEVESPDVMAMLDHCPTVTAHDVVRAEQHILRALNFDVWAPGPLQFLRRVSVADGFDVEHRSAAKILVDVALLDHRLLAYPPSQVAAACLWLARTIVSGVDDWDAIYRYASAYHIDELRPVVKALLGCVSAMNEAVLEGFVTKYLLPAYADAETIAMAQVVLRRARREWDAANKA</sequence>
<dbReference type="VEuPathDB" id="FungiDB:AMAG_04984"/>
<feature type="region of interest" description="Disordered" evidence="5">
    <location>
        <begin position="118"/>
        <end position="175"/>
    </location>
</feature>
<dbReference type="InterPro" id="IPR048258">
    <property type="entry name" value="Cyclins_cyclin-box"/>
</dbReference>
<dbReference type="OrthoDB" id="5590282at2759"/>
<proteinExistence type="inferred from homology"/>
<dbReference type="SMART" id="SM01332">
    <property type="entry name" value="Cyclin_C"/>
    <property type="match status" value="1"/>
</dbReference>
<reference evidence="9" key="2">
    <citation type="submission" date="2009-11" db="EMBL/GenBank/DDBJ databases">
        <title>The Genome Sequence of Allomyces macrogynus strain ATCC 38327.</title>
        <authorList>
            <consortium name="The Broad Institute Genome Sequencing Platform"/>
            <person name="Russ C."/>
            <person name="Cuomo C."/>
            <person name="Shea T."/>
            <person name="Young S.K."/>
            <person name="Zeng Q."/>
            <person name="Koehrsen M."/>
            <person name="Haas B."/>
            <person name="Borodovsky M."/>
            <person name="Guigo R."/>
            <person name="Alvarado L."/>
            <person name="Berlin A."/>
            <person name="Borenstein D."/>
            <person name="Chen Z."/>
            <person name="Engels R."/>
            <person name="Freedman E."/>
            <person name="Gellesch M."/>
            <person name="Goldberg J."/>
            <person name="Griggs A."/>
            <person name="Gujja S."/>
            <person name="Heiman D."/>
            <person name="Hepburn T."/>
            <person name="Howarth C."/>
            <person name="Jen D."/>
            <person name="Larson L."/>
            <person name="Lewis B."/>
            <person name="Mehta T."/>
            <person name="Park D."/>
            <person name="Pearson M."/>
            <person name="Roberts A."/>
            <person name="Saif S."/>
            <person name="Shenoy N."/>
            <person name="Sisk P."/>
            <person name="Stolte C."/>
            <person name="Sykes S."/>
            <person name="Walk T."/>
            <person name="White J."/>
            <person name="Yandava C."/>
            <person name="Burger G."/>
            <person name="Gray M.W."/>
            <person name="Holland P.W.H."/>
            <person name="King N."/>
            <person name="Lang F.B.F."/>
            <person name="Roger A.J."/>
            <person name="Ruiz-Trillo I."/>
            <person name="Lander E."/>
            <person name="Nusbaum C."/>
        </authorList>
    </citation>
    <scope>NUCLEOTIDE SEQUENCE [LARGE SCALE GENOMIC DNA]</scope>
    <source>
        <strain evidence="9">ATCC 38327</strain>
    </source>
</reference>
<dbReference type="FunFam" id="1.10.472.10:FF:000001">
    <property type="entry name" value="G2/mitotic-specific cyclin"/>
    <property type="match status" value="1"/>
</dbReference>
<feature type="domain" description="Cyclin-like" evidence="6">
    <location>
        <begin position="255"/>
        <end position="338"/>
    </location>
</feature>
<dbReference type="Pfam" id="PF00134">
    <property type="entry name" value="Cyclin_N"/>
    <property type="match status" value="1"/>
</dbReference>
<organism evidence="8 9">
    <name type="scientific">Allomyces macrogynus (strain ATCC 38327)</name>
    <name type="common">Allomyces javanicus var. macrogynus</name>
    <dbReference type="NCBI Taxonomy" id="578462"/>
    <lineage>
        <taxon>Eukaryota</taxon>
        <taxon>Fungi</taxon>
        <taxon>Fungi incertae sedis</taxon>
        <taxon>Blastocladiomycota</taxon>
        <taxon>Blastocladiomycetes</taxon>
        <taxon>Blastocladiales</taxon>
        <taxon>Blastocladiaceae</taxon>
        <taxon>Allomyces</taxon>
    </lineage>
</organism>
<dbReference type="PANTHER" id="PTHR10177">
    <property type="entry name" value="CYCLINS"/>
    <property type="match status" value="1"/>
</dbReference>
<dbReference type="EMBL" id="GG745332">
    <property type="protein sequence ID" value="KNE58171.1"/>
    <property type="molecule type" value="Genomic_DNA"/>
</dbReference>
<dbReference type="AlphaFoldDB" id="A0A0L0S702"/>
<feature type="compositionally biased region" description="Low complexity" evidence="5">
    <location>
        <begin position="146"/>
        <end position="170"/>
    </location>
</feature>
<feature type="domain" description="Cyclin C-terminal" evidence="7">
    <location>
        <begin position="347"/>
        <end position="464"/>
    </location>
</feature>
<evidence type="ECO:0000259" key="6">
    <source>
        <dbReference type="SMART" id="SM00385"/>
    </source>
</evidence>
<dbReference type="GO" id="GO:0051301">
    <property type="term" value="P:cell division"/>
    <property type="evidence" value="ECO:0007669"/>
    <property type="project" value="UniProtKB-KW"/>
</dbReference>
<evidence type="ECO:0000259" key="7">
    <source>
        <dbReference type="SMART" id="SM01332"/>
    </source>
</evidence>
<evidence type="ECO:0000256" key="5">
    <source>
        <dbReference type="SAM" id="MobiDB-lite"/>
    </source>
</evidence>
<dbReference type="SMART" id="SM00385">
    <property type="entry name" value="CYCLIN"/>
    <property type="match status" value="2"/>
</dbReference>
<evidence type="ECO:0000256" key="2">
    <source>
        <dbReference type="ARBA" id="ARBA00023127"/>
    </source>
</evidence>
<feature type="domain" description="Cyclin-like" evidence="6">
    <location>
        <begin position="351"/>
        <end position="433"/>
    </location>
</feature>
<evidence type="ECO:0000256" key="3">
    <source>
        <dbReference type="ARBA" id="ARBA00023306"/>
    </source>
</evidence>